<comment type="caution">
    <text evidence="7">The sequence shown here is derived from an EMBL/GenBank/DDBJ whole genome shotgun (WGS) entry which is preliminary data.</text>
</comment>
<dbReference type="GO" id="GO:0016491">
    <property type="term" value="F:oxidoreductase activity"/>
    <property type="evidence" value="ECO:0007669"/>
    <property type="project" value="UniProtKB-KW"/>
</dbReference>
<keyword evidence="8" id="KW-1185">Reference proteome</keyword>
<dbReference type="Gene3D" id="3.40.462.20">
    <property type="match status" value="1"/>
</dbReference>
<evidence type="ECO:0000256" key="5">
    <source>
        <dbReference type="ARBA" id="ARBA00023002"/>
    </source>
</evidence>
<dbReference type="PANTHER" id="PTHR42973">
    <property type="entry name" value="BINDING OXIDOREDUCTASE, PUTATIVE (AFU_ORTHOLOGUE AFUA_1G17690)-RELATED"/>
    <property type="match status" value="1"/>
</dbReference>
<dbReference type="SUPFAM" id="SSF56176">
    <property type="entry name" value="FAD-binding/transporter-associated domain-like"/>
    <property type="match status" value="1"/>
</dbReference>
<evidence type="ECO:0000256" key="1">
    <source>
        <dbReference type="ARBA" id="ARBA00001974"/>
    </source>
</evidence>
<dbReference type="InterPro" id="IPR016169">
    <property type="entry name" value="FAD-bd_PCMH_sub2"/>
</dbReference>
<dbReference type="PANTHER" id="PTHR42973:SF39">
    <property type="entry name" value="FAD-BINDING PCMH-TYPE DOMAIN-CONTAINING PROTEIN"/>
    <property type="match status" value="1"/>
</dbReference>
<proteinExistence type="inferred from homology"/>
<organism evidence="7 8">
    <name type="scientific">Cristinia sonorae</name>
    <dbReference type="NCBI Taxonomy" id="1940300"/>
    <lineage>
        <taxon>Eukaryota</taxon>
        <taxon>Fungi</taxon>
        <taxon>Dikarya</taxon>
        <taxon>Basidiomycota</taxon>
        <taxon>Agaricomycotina</taxon>
        <taxon>Agaricomycetes</taxon>
        <taxon>Agaricomycetidae</taxon>
        <taxon>Agaricales</taxon>
        <taxon>Pleurotineae</taxon>
        <taxon>Stephanosporaceae</taxon>
        <taxon>Cristinia</taxon>
    </lineage>
</organism>
<reference evidence="7" key="1">
    <citation type="journal article" date="2021" name="New Phytol.">
        <title>Evolutionary innovations through gain and loss of genes in the ectomycorrhizal Boletales.</title>
        <authorList>
            <person name="Wu G."/>
            <person name="Miyauchi S."/>
            <person name="Morin E."/>
            <person name="Kuo A."/>
            <person name="Drula E."/>
            <person name="Varga T."/>
            <person name="Kohler A."/>
            <person name="Feng B."/>
            <person name="Cao Y."/>
            <person name="Lipzen A."/>
            <person name="Daum C."/>
            <person name="Hundley H."/>
            <person name="Pangilinan J."/>
            <person name="Johnson J."/>
            <person name="Barry K."/>
            <person name="LaButti K."/>
            <person name="Ng V."/>
            <person name="Ahrendt S."/>
            <person name="Min B."/>
            <person name="Choi I.G."/>
            <person name="Park H."/>
            <person name="Plett J.M."/>
            <person name="Magnuson J."/>
            <person name="Spatafora J.W."/>
            <person name="Nagy L.G."/>
            <person name="Henrissat B."/>
            <person name="Grigoriev I.V."/>
            <person name="Yang Z.L."/>
            <person name="Xu J."/>
            <person name="Martin F.M."/>
        </authorList>
    </citation>
    <scope>NUCLEOTIDE SEQUENCE</scope>
    <source>
        <strain evidence="7">KKN 215</strain>
    </source>
</reference>
<dbReference type="InterPro" id="IPR012951">
    <property type="entry name" value="BBE"/>
</dbReference>
<dbReference type="InterPro" id="IPR016166">
    <property type="entry name" value="FAD-bd_PCMH"/>
</dbReference>
<keyword evidence="3" id="KW-0285">Flavoprotein</keyword>
<dbReference type="Pfam" id="PF08031">
    <property type="entry name" value="BBE"/>
    <property type="match status" value="1"/>
</dbReference>
<evidence type="ECO:0000256" key="2">
    <source>
        <dbReference type="ARBA" id="ARBA00005466"/>
    </source>
</evidence>
<comment type="cofactor">
    <cofactor evidence="1">
        <name>FAD</name>
        <dbReference type="ChEBI" id="CHEBI:57692"/>
    </cofactor>
</comment>
<dbReference type="InterPro" id="IPR036318">
    <property type="entry name" value="FAD-bd_PCMH-like_sf"/>
</dbReference>
<keyword evidence="4" id="KW-0274">FAD</keyword>
<sequence>MSDIYTLGIQGKIVTQHSPDFEAAIARRATQSVLRAAYIVYPLTVKDIPLAINFALAQDPPLEIAIKGGGCHTSSNSSTDGGLVIDLCRMNAVKVSEDKKTVTIQGGALWGDVYIEADKQGVAVVGGNTWFVGVGGYLTGGGYSSLSGEYGLAIDNLLSAEVVLADGRVVRCSENEEPDLFWAIRGGGNQFGVVTEFVVKAHPGIESALVGALAYPATELDNVLEVVKNFLDKQGSNAWLNIGFLRMPPHYKPCIMLIPTIYGDQAAATASIQSFHTEITPIFGQTGFVAGSNAIAHGGDAFLLNAPPRSSIGGAYFGEFRIDVAREIFSDWMKFTAEEGFKESLVMFEFAKRGKVDSVPLSATAFPVRDPHWFMASAARYHDPSLDKSAKDWVAKITSYAKDKNEESTGKRLCTPTNWAQGPDYETLEEVFGENLLRLRKVKAKYDQKKVWRRGWVIEPL</sequence>
<dbReference type="EMBL" id="JAEVFJ010000026">
    <property type="protein sequence ID" value="KAH8094533.1"/>
    <property type="molecule type" value="Genomic_DNA"/>
</dbReference>
<dbReference type="InterPro" id="IPR016167">
    <property type="entry name" value="FAD-bd_PCMH_sub1"/>
</dbReference>
<dbReference type="Gene3D" id="3.30.465.10">
    <property type="match status" value="1"/>
</dbReference>
<evidence type="ECO:0000313" key="7">
    <source>
        <dbReference type="EMBL" id="KAH8094533.1"/>
    </source>
</evidence>
<accession>A0A8K0XMT8</accession>
<dbReference type="GO" id="GO:0071949">
    <property type="term" value="F:FAD binding"/>
    <property type="evidence" value="ECO:0007669"/>
    <property type="project" value="InterPro"/>
</dbReference>
<dbReference type="InterPro" id="IPR006094">
    <property type="entry name" value="Oxid_FAD_bind_N"/>
</dbReference>
<keyword evidence="5" id="KW-0560">Oxidoreductase</keyword>
<dbReference type="InterPro" id="IPR050416">
    <property type="entry name" value="FAD-linked_Oxidoreductase"/>
</dbReference>
<protein>
    <submittedName>
        <fullName evidence="7">FAD-binding domain-containing protein</fullName>
    </submittedName>
</protein>
<evidence type="ECO:0000259" key="6">
    <source>
        <dbReference type="PROSITE" id="PS51387"/>
    </source>
</evidence>
<dbReference type="OrthoDB" id="415825at2759"/>
<name>A0A8K0XMT8_9AGAR</name>
<dbReference type="Pfam" id="PF01565">
    <property type="entry name" value="FAD_binding_4"/>
    <property type="match status" value="1"/>
</dbReference>
<dbReference type="PROSITE" id="PS51387">
    <property type="entry name" value="FAD_PCMH"/>
    <property type="match status" value="1"/>
</dbReference>
<gene>
    <name evidence="7" type="ORF">BXZ70DRAFT_896935</name>
</gene>
<dbReference type="Proteomes" id="UP000813824">
    <property type="component" value="Unassembled WGS sequence"/>
</dbReference>
<dbReference type="Gene3D" id="3.30.43.10">
    <property type="entry name" value="Uridine Diphospho-n-acetylenolpyruvylglucosamine Reductase, domain 2"/>
    <property type="match status" value="1"/>
</dbReference>
<dbReference type="AlphaFoldDB" id="A0A8K0XMT8"/>
<feature type="domain" description="FAD-binding PCMH-type" evidence="6">
    <location>
        <begin position="31"/>
        <end position="204"/>
    </location>
</feature>
<comment type="similarity">
    <text evidence="2">Belongs to the oxygen-dependent FAD-linked oxidoreductase family.</text>
</comment>
<evidence type="ECO:0000256" key="4">
    <source>
        <dbReference type="ARBA" id="ARBA00022827"/>
    </source>
</evidence>
<evidence type="ECO:0000256" key="3">
    <source>
        <dbReference type="ARBA" id="ARBA00022630"/>
    </source>
</evidence>
<evidence type="ECO:0000313" key="8">
    <source>
        <dbReference type="Proteomes" id="UP000813824"/>
    </source>
</evidence>